<dbReference type="Pfam" id="PF01813">
    <property type="entry name" value="ATP-synt_D"/>
    <property type="match status" value="1"/>
</dbReference>
<comment type="caution">
    <text evidence="6">The sequence shown here is derived from an EMBL/GenBank/DDBJ whole genome shotgun (WGS) entry which is preliminary data.</text>
</comment>
<name>A0ABV2JBV6_9FIRM</name>
<evidence type="ECO:0000256" key="2">
    <source>
        <dbReference type="ARBA" id="ARBA00022448"/>
    </source>
</evidence>
<accession>A0ABV2JBV6</accession>
<keyword evidence="4" id="KW-0375">Hydrogen ion transport</keyword>
<keyword evidence="7" id="KW-1185">Reference proteome</keyword>
<dbReference type="InterPro" id="IPR002699">
    <property type="entry name" value="V_ATPase_D"/>
</dbReference>
<reference evidence="6 7" key="1">
    <citation type="submission" date="2024-06" db="EMBL/GenBank/DDBJ databases">
        <title>Genomic Encyclopedia of Type Strains, Phase IV (KMG-IV): sequencing the most valuable type-strain genomes for metagenomic binning, comparative biology and taxonomic classification.</title>
        <authorList>
            <person name="Goeker M."/>
        </authorList>
    </citation>
    <scope>NUCLEOTIDE SEQUENCE [LARGE SCALE GENOMIC DNA]</scope>
    <source>
        <strain evidence="6 7">DSM 21460</strain>
    </source>
</reference>
<dbReference type="EMBL" id="JBEPMA010000014">
    <property type="protein sequence ID" value="MET3618078.1"/>
    <property type="molecule type" value="Genomic_DNA"/>
</dbReference>
<keyword evidence="2 4" id="KW-0813">Transport</keyword>
<keyword evidence="4" id="KW-0066">ATP synthesis</keyword>
<keyword evidence="3 4" id="KW-0406">Ion transport</keyword>
<organism evidence="6 7">
    <name type="scientific">Peptoniphilus olsenii</name>
    <dbReference type="NCBI Taxonomy" id="411570"/>
    <lineage>
        <taxon>Bacteria</taxon>
        <taxon>Bacillati</taxon>
        <taxon>Bacillota</taxon>
        <taxon>Tissierellia</taxon>
        <taxon>Tissierellales</taxon>
        <taxon>Peptoniphilaceae</taxon>
        <taxon>Peptoniphilus</taxon>
    </lineage>
</organism>
<evidence type="ECO:0000256" key="5">
    <source>
        <dbReference type="SAM" id="Coils"/>
    </source>
</evidence>
<evidence type="ECO:0000256" key="1">
    <source>
        <dbReference type="ARBA" id="ARBA00005850"/>
    </source>
</evidence>
<evidence type="ECO:0000256" key="3">
    <source>
        <dbReference type="ARBA" id="ARBA00023065"/>
    </source>
</evidence>
<sequence length="227" mass="26422">MAKMNINPTRMNLSILKDRLETSTRGHKLLKDKQDELMRQFINLIKENKKLREEVEEKLQESFKSFLMASATMSPQMLEEAIALPTMKTFVDIQKKNVMSVNVPKMSFKTEKISENASRYPYGYAQTTADLDFAIEDLTEVMDELLELAQKEKAAQLMADEIEKTRRRVNALEYKTIPDLKDTIKYIRAKLDENERANITRLMKVKDIISKEELKEPKTEKINKALV</sequence>
<gene>
    <name evidence="4" type="primary">atpD</name>
    <name evidence="6" type="ORF">ABID14_001713</name>
</gene>
<evidence type="ECO:0000313" key="7">
    <source>
        <dbReference type="Proteomes" id="UP001549162"/>
    </source>
</evidence>
<proteinExistence type="inferred from homology"/>
<dbReference type="Gene3D" id="1.10.287.3240">
    <property type="match status" value="1"/>
</dbReference>
<dbReference type="NCBIfam" id="TIGR00309">
    <property type="entry name" value="V_ATPase_subD"/>
    <property type="match status" value="1"/>
</dbReference>
<dbReference type="RefSeq" id="WP_354369083.1">
    <property type="nucleotide sequence ID" value="NZ_JBEPMA010000014.1"/>
</dbReference>
<feature type="coiled-coil region" evidence="5">
    <location>
        <begin position="34"/>
        <end position="61"/>
    </location>
</feature>
<comment type="similarity">
    <text evidence="1 4">Belongs to the V-ATPase D subunit family.</text>
</comment>
<keyword evidence="5" id="KW-0175">Coiled coil</keyword>
<protein>
    <recommendedName>
        <fullName evidence="4">V-type ATP synthase subunit D</fullName>
    </recommendedName>
    <alternativeName>
        <fullName evidence="4">V-ATPase subunit D</fullName>
    </alternativeName>
</protein>
<evidence type="ECO:0000313" key="6">
    <source>
        <dbReference type="EMBL" id="MET3618078.1"/>
    </source>
</evidence>
<dbReference type="HAMAP" id="MF_00271">
    <property type="entry name" value="ATP_synth_D_arch"/>
    <property type="match status" value="1"/>
</dbReference>
<comment type="function">
    <text evidence="4">Produces ATP from ADP in the presence of a proton gradient across the membrane.</text>
</comment>
<evidence type="ECO:0000256" key="4">
    <source>
        <dbReference type="HAMAP-Rule" id="MF_00271"/>
    </source>
</evidence>
<feature type="coiled-coil region" evidence="5">
    <location>
        <begin position="135"/>
        <end position="175"/>
    </location>
</feature>
<dbReference type="PANTHER" id="PTHR11671">
    <property type="entry name" value="V-TYPE ATP SYNTHASE SUBUNIT D"/>
    <property type="match status" value="1"/>
</dbReference>
<dbReference type="NCBIfam" id="NF001543">
    <property type="entry name" value="PRK00373.1-2"/>
    <property type="match status" value="1"/>
</dbReference>
<dbReference type="Proteomes" id="UP001549162">
    <property type="component" value="Unassembled WGS sequence"/>
</dbReference>